<evidence type="ECO:0008006" key="3">
    <source>
        <dbReference type="Google" id="ProtNLM"/>
    </source>
</evidence>
<reference evidence="1 2" key="1">
    <citation type="submission" date="2019-11" db="EMBL/GenBank/DDBJ databases">
        <authorList>
            <person name="Jiang L.-Q."/>
        </authorList>
    </citation>
    <scope>NUCLEOTIDE SEQUENCE [LARGE SCALE GENOMIC DNA]</scope>
    <source>
        <strain evidence="1 2">YIM 132087</strain>
    </source>
</reference>
<protein>
    <recommendedName>
        <fullName evidence="3">ANTAR domain-containing protein</fullName>
    </recommendedName>
</protein>
<name>A0A7K1FKG9_9ACTN</name>
<comment type="caution">
    <text evidence="1">The sequence shown here is derived from an EMBL/GenBank/DDBJ whole genome shotgun (WGS) entry which is preliminary data.</text>
</comment>
<proteinExistence type="predicted"/>
<evidence type="ECO:0000313" key="2">
    <source>
        <dbReference type="Proteomes" id="UP000460221"/>
    </source>
</evidence>
<dbReference type="RefSeq" id="WP_154768675.1">
    <property type="nucleotide sequence ID" value="NZ_WLYK01000004.1"/>
</dbReference>
<gene>
    <name evidence="1" type="ORF">GIS00_11855</name>
</gene>
<dbReference type="EMBL" id="WLYK01000004">
    <property type="protein sequence ID" value="MTD14637.1"/>
    <property type="molecule type" value="Genomic_DNA"/>
</dbReference>
<organism evidence="1 2">
    <name type="scientific">Nakamurella alba</name>
    <dbReference type="NCBI Taxonomy" id="2665158"/>
    <lineage>
        <taxon>Bacteria</taxon>
        <taxon>Bacillati</taxon>
        <taxon>Actinomycetota</taxon>
        <taxon>Actinomycetes</taxon>
        <taxon>Nakamurellales</taxon>
        <taxon>Nakamurellaceae</taxon>
        <taxon>Nakamurella</taxon>
    </lineage>
</organism>
<keyword evidence="2" id="KW-1185">Reference proteome</keyword>
<accession>A0A7K1FKG9</accession>
<dbReference type="AlphaFoldDB" id="A0A7K1FKG9"/>
<dbReference type="Proteomes" id="UP000460221">
    <property type="component" value="Unassembled WGS sequence"/>
</dbReference>
<sequence length="226" mass="23276">MNPAQVSGDLALEFLALHSSLRADRDGDHPLQRLVDLAVDAVPGCDWAGITAWPAGARPESLWATSHLIGELDHLQYSLRQGPCLSVGRSAGFAAAGDLADGGPWPAFARRAVEGTPVRGVLAVRVSEEPAVVLELCSGTPGGLDAPAFERAALLAAHALVLLVHRTPPPEPAGLHLALTAGRQIGVAVGVLMRAYGVGAQQASALLCSSSTGIRQVLAENTLSPS</sequence>
<evidence type="ECO:0000313" key="1">
    <source>
        <dbReference type="EMBL" id="MTD14637.1"/>
    </source>
</evidence>